<evidence type="ECO:0000256" key="1">
    <source>
        <dbReference type="SAM" id="Phobius"/>
    </source>
</evidence>
<evidence type="ECO:0000313" key="2">
    <source>
        <dbReference type="EMBL" id="MFG6416097.1"/>
    </source>
</evidence>
<reference evidence="2 3" key="1">
    <citation type="submission" date="2024-09" db="EMBL/GenBank/DDBJ databases">
        <title>Novel species of the genus Pelomonas and Roseateles isolated from streams.</title>
        <authorList>
            <person name="Lu H."/>
        </authorList>
    </citation>
    <scope>NUCLEOTIDE SEQUENCE [LARGE SCALE GENOMIC DNA]</scope>
    <source>
        <strain evidence="2 3">DC23W</strain>
    </source>
</reference>
<feature type="transmembrane region" description="Helical" evidence="1">
    <location>
        <begin position="21"/>
        <end position="41"/>
    </location>
</feature>
<keyword evidence="3" id="KW-1185">Reference proteome</keyword>
<proteinExistence type="predicted"/>
<keyword evidence="1" id="KW-0472">Membrane</keyword>
<keyword evidence="1" id="KW-1133">Transmembrane helix</keyword>
<feature type="transmembrane region" description="Helical" evidence="1">
    <location>
        <begin position="161"/>
        <end position="181"/>
    </location>
</feature>
<sequence length="192" mass="21340">MDTHGKVAVAPNGVDGKQAPVLWACVVLLIAAFGFCGAQAWREVPSTWAELHSYDVVPTTAFERIEEADLVFGLTRLTRSEALFLDKNEPLPAALRPLLRDRELPIHADLKLGFERILALNKNSARWTVSVFDEQVVRIASPERELLSYREFQDAHGNKRVRLTAIASVCALLAALLAAGLSRRLRRRVKSS</sequence>
<evidence type="ECO:0000313" key="3">
    <source>
        <dbReference type="Proteomes" id="UP001606300"/>
    </source>
</evidence>
<dbReference type="RefSeq" id="WP_394472164.1">
    <property type="nucleotide sequence ID" value="NZ_JBIGHY010000007.1"/>
</dbReference>
<dbReference type="Proteomes" id="UP001606300">
    <property type="component" value="Unassembled WGS sequence"/>
</dbReference>
<dbReference type="EMBL" id="JBIGHY010000007">
    <property type="protein sequence ID" value="MFG6416097.1"/>
    <property type="molecule type" value="Genomic_DNA"/>
</dbReference>
<keyword evidence="1" id="KW-0812">Transmembrane</keyword>
<name>A0ABW7ERG2_9BURK</name>
<protein>
    <submittedName>
        <fullName evidence="2">Uncharacterized protein</fullName>
    </submittedName>
</protein>
<accession>A0ABW7ERG2</accession>
<organism evidence="2 3">
    <name type="scientific">Pelomonas dachongensis</name>
    <dbReference type="NCBI Taxonomy" id="3299029"/>
    <lineage>
        <taxon>Bacteria</taxon>
        <taxon>Pseudomonadati</taxon>
        <taxon>Pseudomonadota</taxon>
        <taxon>Betaproteobacteria</taxon>
        <taxon>Burkholderiales</taxon>
        <taxon>Sphaerotilaceae</taxon>
        <taxon>Roseateles</taxon>
    </lineage>
</organism>
<gene>
    <name evidence="2" type="ORF">ACG02S_19555</name>
</gene>
<comment type="caution">
    <text evidence="2">The sequence shown here is derived from an EMBL/GenBank/DDBJ whole genome shotgun (WGS) entry which is preliminary data.</text>
</comment>